<proteinExistence type="predicted"/>
<name>A0ABY7DHR2_MYAAR</name>
<evidence type="ECO:0000313" key="4">
    <source>
        <dbReference type="EMBL" id="WAQ97227.1"/>
    </source>
</evidence>
<dbReference type="InterPro" id="IPR015915">
    <property type="entry name" value="Kelch-typ_b-propeller"/>
</dbReference>
<reference evidence="4" key="1">
    <citation type="submission" date="2022-11" db="EMBL/GenBank/DDBJ databases">
        <title>Centuries of genome instability and evolution in soft-shell clam transmissible cancer (bioRxiv).</title>
        <authorList>
            <person name="Hart S.F.M."/>
            <person name="Yonemitsu M.A."/>
            <person name="Giersch R.M."/>
            <person name="Beal B.F."/>
            <person name="Arriagada G."/>
            <person name="Davis B.W."/>
            <person name="Ostrander E.A."/>
            <person name="Goff S.P."/>
            <person name="Metzger M.J."/>
        </authorList>
    </citation>
    <scope>NUCLEOTIDE SEQUENCE</scope>
    <source>
        <strain evidence="4">MELC-2E11</strain>
        <tissue evidence="4">Siphon/mantle</tissue>
    </source>
</reference>
<dbReference type="PIRSF" id="PIRSF037037">
    <property type="entry name" value="Kelch-like_protein_gigaxonin"/>
    <property type="match status" value="1"/>
</dbReference>
<dbReference type="Pfam" id="PF24681">
    <property type="entry name" value="Kelch_KLHDC2_KLHL20_DRC7"/>
    <property type="match status" value="1"/>
</dbReference>
<dbReference type="SMART" id="SM00225">
    <property type="entry name" value="BTB"/>
    <property type="match status" value="1"/>
</dbReference>
<dbReference type="SMART" id="SM00612">
    <property type="entry name" value="Kelch"/>
    <property type="match status" value="4"/>
</dbReference>
<accession>A0ABY7DHR2</accession>
<evidence type="ECO:0000259" key="3">
    <source>
        <dbReference type="PROSITE" id="PS50097"/>
    </source>
</evidence>
<keyword evidence="2" id="KW-0677">Repeat</keyword>
<evidence type="ECO:0000256" key="1">
    <source>
        <dbReference type="ARBA" id="ARBA00022441"/>
    </source>
</evidence>
<organism evidence="4 5">
    <name type="scientific">Mya arenaria</name>
    <name type="common">Soft-shell clam</name>
    <dbReference type="NCBI Taxonomy" id="6604"/>
    <lineage>
        <taxon>Eukaryota</taxon>
        <taxon>Metazoa</taxon>
        <taxon>Spiralia</taxon>
        <taxon>Lophotrochozoa</taxon>
        <taxon>Mollusca</taxon>
        <taxon>Bivalvia</taxon>
        <taxon>Autobranchia</taxon>
        <taxon>Heteroconchia</taxon>
        <taxon>Euheterodonta</taxon>
        <taxon>Imparidentia</taxon>
        <taxon>Neoheterodontei</taxon>
        <taxon>Myida</taxon>
        <taxon>Myoidea</taxon>
        <taxon>Myidae</taxon>
        <taxon>Mya</taxon>
    </lineage>
</organism>
<dbReference type="InterPro" id="IPR011333">
    <property type="entry name" value="SKP1/BTB/POZ_sf"/>
</dbReference>
<evidence type="ECO:0000256" key="2">
    <source>
        <dbReference type="ARBA" id="ARBA00022737"/>
    </source>
</evidence>
<dbReference type="EMBL" id="CP111013">
    <property type="protein sequence ID" value="WAQ97227.1"/>
    <property type="molecule type" value="Genomic_DNA"/>
</dbReference>
<dbReference type="Pfam" id="PF00651">
    <property type="entry name" value="BTB"/>
    <property type="match status" value="1"/>
</dbReference>
<gene>
    <name evidence="4" type="ORF">MAR_029917</name>
</gene>
<dbReference type="PANTHER" id="PTHR45632:SF30">
    <property type="entry name" value="BTB DOMAIN-CONTAINING PROTEIN"/>
    <property type="match status" value="1"/>
</dbReference>
<sequence length="585" mass="66335">MSMFANLEQGYPSGSAPNEYPCHWKLGYYTSFCKGLYEQLKADQFTDTQVTVGNKTFHCHKVVLSSMSPFFEAMYLSGMIEAQSGNVTLQDIGTETFELILSFVYCGQDIVTADNVDSILKAATMLQIHCLRERCEEFIGDHIDVDNCIAAWKLASSHGCGQLSKKAFAYIIHNFADVWSTEEFQELDSDEIVEIIKSNDLITPDEETVCEAVLKWLKYDAESRQKHVAKLFEHLRLPLMQPEYLVERLDAEELVSNSHECKEYIEEAKKYHLLQSRRQEFVSARLAHRNHGEYTEVIIFIGGNLHPERTSTDIWCYSLHKRKWTHLNQTPYELGVEFAICPHGNAIFVSGGSEYTNSMIYYLTTQNSWYICSKMLIGRRRHCMVSHGDFLYVLGGFDDDEDEERFSTLLSVERFGVTSGTWEDFGYLTLPVRSASASVIQGKIYVFGGIDGDGVCLDTIQCFDTRSRECTLLNKSLPMAGMISSVVVNQITYLVFPNGKVMKMTPNEEIEDAGTIRNFDRCGFGIVQHAGKLIVMGGIDSVEIHDEFIQFDIEQHEGTSMDHQLVRPMFGFGCVKATLAKTILK</sequence>
<keyword evidence="5" id="KW-1185">Reference proteome</keyword>
<dbReference type="Gene3D" id="2.120.10.80">
    <property type="entry name" value="Kelch-type beta propeller"/>
    <property type="match status" value="1"/>
</dbReference>
<dbReference type="SUPFAM" id="SSF117281">
    <property type="entry name" value="Kelch motif"/>
    <property type="match status" value="1"/>
</dbReference>
<dbReference type="InterPro" id="IPR011705">
    <property type="entry name" value="BACK"/>
</dbReference>
<dbReference type="InterPro" id="IPR000210">
    <property type="entry name" value="BTB/POZ_dom"/>
</dbReference>
<evidence type="ECO:0000313" key="5">
    <source>
        <dbReference type="Proteomes" id="UP001164746"/>
    </source>
</evidence>
<dbReference type="PROSITE" id="PS50097">
    <property type="entry name" value="BTB"/>
    <property type="match status" value="1"/>
</dbReference>
<dbReference type="Proteomes" id="UP001164746">
    <property type="component" value="Chromosome 2"/>
</dbReference>
<dbReference type="Pfam" id="PF07707">
    <property type="entry name" value="BACK"/>
    <property type="match status" value="1"/>
</dbReference>
<dbReference type="SMART" id="SM00875">
    <property type="entry name" value="BACK"/>
    <property type="match status" value="1"/>
</dbReference>
<dbReference type="InterPro" id="IPR017096">
    <property type="entry name" value="BTB-kelch_protein"/>
</dbReference>
<dbReference type="PANTHER" id="PTHR45632">
    <property type="entry name" value="LD33804P"/>
    <property type="match status" value="1"/>
</dbReference>
<dbReference type="SUPFAM" id="SSF54695">
    <property type="entry name" value="POZ domain"/>
    <property type="match status" value="1"/>
</dbReference>
<feature type="domain" description="BTB" evidence="3">
    <location>
        <begin position="46"/>
        <end position="113"/>
    </location>
</feature>
<dbReference type="Gene3D" id="3.30.710.10">
    <property type="entry name" value="Potassium Channel Kv1.1, Chain A"/>
    <property type="match status" value="1"/>
</dbReference>
<dbReference type="Gene3D" id="1.25.40.420">
    <property type="match status" value="1"/>
</dbReference>
<dbReference type="InterPro" id="IPR006652">
    <property type="entry name" value="Kelch_1"/>
</dbReference>
<keyword evidence="1" id="KW-0880">Kelch repeat</keyword>
<protein>
    <submittedName>
        <fullName evidence="4">KLH24-like protein</fullName>
    </submittedName>
</protein>